<evidence type="ECO:0000313" key="5">
    <source>
        <dbReference type="Proteomes" id="UP000766486"/>
    </source>
</evidence>
<dbReference type="SUPFAM" id="SSF48230">
    <property type="entry name" value="Chondroitin AC/alginate lyase"/>
    <property type="match status" value="1"/>
</dbReference>
<dbReference type="Pfam" id="PF05426">
    <property type="entry name" value="Alginate_lyase"/>
    <property type="match status" value="1"/>
</dbReference>
<accession>A0ABY6UVC5</accession>
<evidence type="ECO:0000256" key="1">
    <source>
        <dbReference type="ARBA" id="ARBA00022729"/>
    </source>
</evidence>
<dbReference type="EMBL" id="CABFNS010000905">
    <property type="protein sequence ID" value="VUC35190.1"/>
    <property type="molecule type" value="Genomic_DNA"/>
</dbReference>
<comment type="caution">
    <text evidence="4">The sequence shown here is derived from an EMBL/GenBank/DDBJ whole genome shotgun (WGS) entry which is preliminary data.</text>
</comment>
<dbReference type="Proteomes" id="UP000766486">
    <property type="component" value="Unassembled WGS sequence"/>
</dbReference>
<organism evidence="4 5">
    <name type="scientific">Bionectria ochroleuca</name>
    <name type="common">Gliocladium roseum</name>
    <dbReference type="NCBI Taxonomy" id="29856"/>
    <lineage>
        <taxon>Eukaryota</taxon>
        <taxon>Fungi</taxon>
        <taxon>Dikarya</taxon>
        <taxon>Ascomycota</taxon>
        <taxon>Pezizomycotina</taxon>
        <taxon>Sordariomycetes</taxon>
        <taxon>Hypocreomycetidae</taxon>
        <taxon>Hypocreales</taxon>
        <taxon>Bionectriaceae</taxon>
        <taxon>Clonostachys</taxon>
    </lineage>
</organism>
<feature type="domain" description="Alginate lyase" evidence="3">
    <location>
        <begin position="87"/>
        <end position="221"/>
    </location>
</feature>
<dbReference type="Gene3D" id="1.50.10.100">
    <property type="entry name" value="Chondroitin AC/alginate lyase"/>
    <property type="match status" value="1"/>
</dbReference>
<gene>
    <name evidence="4" type="ORF">CLO192961_LOCUS407741</name>
</gene>
<name>A0ABY6UVC5_BIOOC</name>
<keyword evidence="2" id="KW-0456">Lyase</keyword>
<dbReference type="InterPro" id="IPR008397">
    <property type="entry name" value="Alginate_lyase_dom"/>
</dbReference>
<dbReference type="InterPro" id="IPR008929">
    <property type="entry name" value="Chondroitin_lyas"/>
</dbReference>
<keyword evidence="1" id="KW-0732">Signal</keyword>
<keyword evidence="5" id="KW-1185">Reference proteome</keyword>
<evidence type="ECO:0000313" key="4">
    <source>
        <dbReference type="EMBL" id="VUC35190.1"/>
    </source>
</evidence>
<proteinExistence type="predicted"/>
<evidence type="ECO:0000259" key="3">
    <source>
        <dbReference type="Pfam" id="PF05426"/>
    </source>
</evidence>
<reference evidence="4 5" key="1">
    <citation type="submission" date="2019-06" db="EMBL/GenBank/DDBJ databases">
        <authorList>
            <person name="Broberg M."/>
        </authorList>
    </citation>
    <scope>NUCLEOTIDE SEQUENCE [LARGE SCALE GENOMIC DNA]</scope>
</reference>
<sequence>MATVSVDLPSCTQSTGSGFTHPGIYHDCNSLDRIQKQYSEGLEPFKTSFDMVVDRSDTPYLTSETWTSEGPFETVIFAGKDGHNIPLQDDGKAVYISTLGWYATGNSTWLSRALTTIRGWSSTLTYMNDHIQGAEGLGYMTAAAEILRATSDFSGWGQNDTDQYNSMIDSVIANTPWNATNGPTRSNLFFNQGVYGNSGVMAVAVFAENAELYNQMVKQTTECVSNNPNVDPGLPCQFLGPETGYNGQVKEMGRDQGHPLGSLRGLSYMGRTALLQKDFQDAPNYFTLAENRLAAAHEYHGQYNRLNFDYIPPYQETNATQVQETKVTIWTELNSTARYQNYTEGRSPVEAIGAGFYAFLKQGFKASDFGNYTIELQEQGEYGWDVFEFGDPDSYKELFNFTE</sequence>
<protein>
    <recommendedName>
        <fullName evidence="3">Alginate lyase domain-containing protein</fullName>
    </recommendedName>
</protein>
<evidence type="ECO:0000256" key="2">
    <source>
        <dbReference type="ARBA" id="ARBA00023239"/>
    </source>
</evidence>